<dbReference type="Proteomes" id="UP000517187">
    <property type="component" value="Unassembled WGS sequence"/>
</dbReference>
<dbReference type="AlphaFoldDB" id="A0A7W9ZQU5"/>
<dbReference type="EMBL" id="JACIIJ010000004">
    <property type="protein sequence ID" value="MBB6221131.1"/>
    <property type="molecule type" value="Genomic_DNA"/>
</dbReference>
<comment type="caution">
    <text evidence="1">The sequence shown here is derived from an EMBL/GenBank/DDBJ whole genome shotgun (WGS) entry which is preliminary data.</text>
</comment>
<proteinExistence type="predicted"/>
<reference evidence="1 2" key="1">
    <citation type="submission" date="2020-08" db="EMBL/GenBank/DDBJ databases">
        <title>Genomic Encyclopedia of Type Strains, Phase IV (KMG-V): Genome sequencing to study the core and pangenomes of soil and plant-associated prokaryotes.</title>
        <authorList>
            <person name="Whitman W."/>
        </authorList>
    </citation>
    <scope>NUCLEOTIDE SEQUENCE [LARGE SCALE GENOMIC DNA]</scope>
    <source>
        <strain evidence="1 2">SEMIA 4011</strain>
    </source>
</reference>
<accession>A0A7W9ZQU5</accession>
<sequence length="63" mass="6872">MSLLVVAALLYLGLALGFILVVDNLVGLVFRDPRAPVQPPFFNIGRAFAASQKLNRKQAARHP</sequence>
<organism evidence="1 2">
    <name type="scientific">Rhizobium leguminosarum</name>
    <dbReference type="NCBI Taxonomy" id="384"/>
    <lineage>
        <taxon>Bacteria</taxon>
        <taxon>Pseudomonadati</taxon>
        <taxon>Pseudomonadota</taxon>
        <taxon>Alphaproteobacteria</taxon>
        <taxon>Hyphomicrobiales</taxon>
        <taxon>Rhizobiaceae</taxon>
        <taxon>Rhizobium/Agrobacterium group</taxon>
        <taxon>Rhizobium</taxon>
    </lineage>
</organism>
<name>A0A7W9ZQU5_RHILE</name>
<evidence type="ECO:0000313" key="2">
    <source>
        <dbReference type="Proteomes" id="UP000517187"/>
    </source>
</evidence>
<gene>
    <name evidence="1" type="ORF">GGE66_002101</name>
</gene>
<dbReference type="RefSeq" id="WP_184693808.1">
    <property type="nucleotide sequence ID" value="NZ_JACIIJ010000004.1"/>
</dbReference>
<protein>
    <submittedName>
        <fullName evidence="1">Uncharacterized protein</fullName>
    </submittedName>
</protein>
<evidence type="ECO:0000313" key="1">
    <source>
        <dbReference type="EMBL" id="MBB6221131.1"/>
    </source>
</evidence>